<dbReference type="EMBL" id="JAMZEL010000006">
    <property type="protein sequence ID" value="MCP1383990.1"/>
    <property type="molecule type" value="Genomic_DNA"/>
</dbReference>
<evidence type="ECO:0000313" key="2">
    <source>
        <dbReference type="Proteomes" id="UP001204772"/>
    </source>
</evidence>
<name>A0ABT1FR79_9BACT</name>
<protein>
    <submittedName>
        <fullName evidence="1">Uncharacterized protein</fullName>
    </submittedName>
</protein>
<dbReference type="RefSeq" id="WP_253529204.1">
    <property type="nucleotide sequence ID" value="NZ_JAMZEL010000006.1"/>
</dbReference>
<reference evidence="1 2" key="1">
    <citation type="submission" date="2022-06" db="EMBL/GenBank/DDBJ databases">
        <title>Runella sp. S5 genome sequencing.</title>
        <authorList>
            <person name="Park S."/>
        </authorList>
    </citation>
    <scope>NUCLEOTIDE SEQUENCE [LARGE SCALE GENOMIC DNA]</scope>
    <source>
        <strain evidence="1 2">S5</strain>
    </source>
</reference>
<organism evidence="1 2">
    <name type="scientific">Runella salmonicolor</name>
    <dbReference type="NCBI Taxonomy" id="2950278"/>
    <lineage>
        <taxon>Bacteria</taxon>
        <taxon>Pseudomonadati</taxon>
        <taxon>Bacteroidota</taxon>
        <taxon>Cytophagia</taxon>
        <taxon>Cytophagales</taxon>
        <taxon>Spirosomataceae</taxon>
        <taxon>Runella</taxon>
    </lineage>
</organism>
<sequence length="164" mass="18102">MKKVFFLFVTSLSMFTNGYSQISSTFGFFVGSSPCGNIIRPLLNMPLTAECEFTKWKITLHQDSVTRAPTTFNISCVYGIGQPNTSGFVGGGTKVEITGKWAIIKGSKANPEAVVYQLNPDQPEKLVSFVKLDDNVIHLLYSDKSLMIGNSGQSYTFNKIKNRP</sequence>
<comment type="caution">
    <text evidence="1">The sequence shown here is derived from an EMBL/GenBank/DDBJ whole genome shotgun (WGS) entry which is preliminary data.</text>
</comment>
<proteinExistence type="predicted"/>
<accession>A0ABT1FR79</accession>
<evidence type="ECO:0000313" key="1">
    <source>
        <dbReference type="EMBL" id="MCP1383990.1"/>
    </source>
</evidence>
<keyword evidence="2" id="KW-1185">Reference proteome</keyword>
<gene>
    <name evidence="1" type="ORF">NCI00_16200</name>
</gene>
<dbReference type="Proteomes" id="UP001204772">
    <property type="component" value="Unassembled WGS sequence"/>
</dbReference>